<reference evidence="1 2" key="1">
    <citation type="submission" date="2019-05" db="EMBL/GenBank/DDBJ databases">
        <title>Another draft genome of Portunus trituberculatus and its Hox gene families provides insights of decapod evolution.</title>
        <authorList>
            <person name="Jeong J.-H."/>
            <person name="Song I."/>
            <person name="Kim S."/>
            <person name="Choi T."/>
            <person name="Kim D."/>
            <person name="Ryu S."/>
            <person name="Kim W."/>
        </authorList>
    </citation>
    <scope>NUCLEOTIDE SEQUENCE [LARGE SCALE GENOMIC DNA]</scope>
    <source>
        <tissue evidence="1">Muscle</tissue>
    </source>
</reference>
<evidence type="ECO:0000313" key="2">
    <source>
        <dbReference type="Proteomes" id="UP000324222"/>
    </source>
</evidence>
<protein>
    <submittedName>
        <fullName evidence="1">Uncharacterized protein</fullName>
    </submittedName>
</protein>
<keyword evidence="2" id="KW-1185">Reference proteome</keyword>
<evidence type="ECO:0000313" key="1">
    <source>
        <dbReference type="EMBL" id="MPC18676.1"/>
    </source>
</evidence>
<comment type="caution">
    <text evidence="1">The sequence shown here is derived from an EMBL/GenBank/DDBJ whole genome shotgun (WGS) entry which is preliminary data.</text>
</comment>
<dbReference type="EMBL" id="VSRR010000701">
    <property type="protein sequence ID" value="MPC18676.1"/>
    <property type="molecule type" value="Genomic_DNA"/>
</dbReference>
<proteinExistence type="predicted"/>
<name>A0A5B7DC67_PORTR</name>
<dbReference type="Proteomes" id="UP000324222">
    <property type="component" value="Unassembled WGS sequence"/>
</dbReference>
<dbReference type="AlphaFoldDB" id="A0A5B7DC67"/>
<gene>
    <name evidence="1" type="ORF">E2C01_011569</name>
</gene>
<organism evidence="1 2">
    <name type="scientific">Portunus trituberculatus</name>
    <name type="common">Swimming crab</name>
    <name type="synonym">Neptunus trituberculatus</name>
    <dbReference type="NCBI Taxonomy" id="210409"/>
    <lineage>
        <taxon>Eukaryota</taxon>
        <taxon>Metazoa</taxon>
        <taxon>Ecdysozoa</taxon>
        <taxon>Arthropoda</taxon>
        <taxon>Crustacea</taxon>
        <taxon>Multicrustacea</taxon>
        <taxon>Malacostraca</taxon>
        <taxon>Eumalacostraca</taxon>
        <taxon>Eucarida</taxon>
        <taxon>Decapoda</taxon>
        <taxon>Pleocyemata</taxon>
        <taxon>Brachyura</taxon>
        <taxon>Eubrachyura</taxon>
        <taxon>Portunoidea</taxon>
        <taxon>Portunidae</taxon>
        <taxon>Portuninae</taxon>
        <taxon>Portunus</taxon>
    </lineage>
</organism>
<sequence>MLLFLTTRHSGPCCSLSRGRWPLRVGWGRRRAGGGGQITTAPASDRLSGREVQSSQRLVWGSKYSTCAMVTCGAMKVV</sequence>
<accession>A0A5B7DC67</accession>